<keyword evidence="2" id="KW-1185">Reference proteome</keyword>
<organism evidence="1 2">
    <name type="scientific">Sulfidibacter corallicola</name>
    <dbReference type="NCBI Taxonomy" id="2818388"/>
    <lineage>
        <taxon>Bacteria</taxon>
        <taxon>Pseudomonadati</taxon>
        <taxon>Acidobacteriota</taxon>
        <taxon>Holophagae</taxon>
        <taxon>Acanthopleuribacterales</taxon>
        <taxon>Acanthopleuribacteraceae</taxon>
        <taxon>Sulfidibacter</taxon>
    </lineage>
</organism>
<dbReference type="AlphaFoldDB" id="A0A8A4TMQ0"/>
<dbReference type="KEGG" id="scor:J3U87_31640"/>
<proteinExistence type="predicted"/>
<dbReference type="EMBL" id="CP071793">
    <property type="protein sequence ID" value="QTD50161.1"/>
    <property type="molecule type" value="Genomic_DNA"/>
</dbReference>
<sequence length="229" mass="25467">MLTPIAPDIWHCQNELVMSFGMHFQIRMTVVRLTDGSLLLHSPIPIDDDLAAKLAELGPVAYLVAPNCFHHLYIGPAKERYPQATVMGAPGLAEKRPDLHLDGVLGRDTPEELEAEFRFVMIEGAPQMNEVVMFHRASATLIVCDLIFNIHEVKGLVTKVMLCCAGAHKRTAQSRVWRMLTKNRKAAGRSVASLLDLPFDRVVPSHGLLVETEARQTLAQACHWMLKAT</sequence>
<dbReference type="RefSeq" id="WP_237379792.1">
    <property type="nucleotide sequence ID" value="NZ_CP071793.1"/>
</dbReference>
<dbReference type="InterPro" id="IPR036866">
    <property type="entry name" value="RibonucZ/Hydroxyglut_hydro"/>
</dbReference>
<evidence type="ECO:0000313" key="1">
    <source>
        <dbReference type="EMBL" id="QTD50161.1"/>
    </source>
</evidence>
<gene>
    <name evidence="1" type="ORF">J3U87_31640</name>
</gene>
<dbReference type="Pfam" id="PF14234">
    <property type="entry name" value="DUF4336"/>
    <property type="match status" value="1"/>
</dbReference>
<accession>A0A8A4TMQ0</accession>
<dbReference type="PANTHER" id="PTHR33835">
    <property type="entry name" value="YALI0C07656P"/>
    <property type="match status" value="1"/>
</dbReference>
<dbReference type="SUPFAM" id="SSF56281">
    <property type="entry name" value="Metallo-hydrolase/oxidoreductase"/>
    <property type="match status" value="1"/>
</dbReference>
<dbReference type="PANTHER" id="PTHR33835:SF1">
    <property type="entry name" value="METALLO-BETA-LACTAMASE DOMAIN-CONTAINING PROTEIN"/>
    <property type="match status" value="1"/>
</dbReference>
<name>A0A8A4TMQ0_SULCO</name>
<evidence type="ECO:0000313" key="2">
    <source>
        <dbReference type="Proteomes" id="UP000663929"/>
    </source>
</evidence>
<dbReference type="Gene3D" id="3.60.15.10">
    <property type="entry name" value="Ribonuclease Z/Hydroxyacylglutathione hydrolase-like"/>
    <property type="match status" value="1"/>
</dbReference>
<dbReference type="Proteomes" id="UP000663929">
    <property type="component" value="Chromosome"/>
</dbReference>
<protein>
    <submittedName>
        <fullName evidence="1">DUF4336 domain-containing protein</fullName>
    </submittedName>
</protein>
<reference evidence="1" key="1">
    <citation type="submission" date="2021-03" db="EMBL/GenBank/DDBJ databases">
        <title>Acanthopleuribacteraceae sp. M133.</title>
        <authorList>
            <person name="Wang G."/>
        </authorList>
    </citation>
    <scope>NUCLEOTIDE SEQUENCE</scope>
    <source>
        <strain evidence="1">M133</strain>
    </source>
</reference>
<dbReference type="InterPro" id="IPR025638">
    <property type="entry name" value="DUF4336"/>
</dbReference>